<protein>
    <submittedName>
        <fullName evidence="2">DUF6475 domain-containing protein</fullName>
    </submittedName>
</protein>
<evidence type="ECO:0000313" key="2">
    <source>
        <dbReference type="EMBL" id="MFC3107370.1"/>
    </source>
</evidence>
<name>A0ABV7F1E9_9BURK</name>
<dbReference type="InterPro" id="IPR045521">
    <property type="entry name" value="DUF6475"/>
</dbReference>
<evidence type="ECO:0000313" key="3">
    <source>
        <dbReference type="Proteomes" id="UP001595530"/>
    </source>
</evidence>
<dbReference type="RefSeq" id="WP_390323644.1">
    <property type="nucleotide sequence ID" value="NZ_JBHRTP010000012.1"/>
</dbReference>
<dbReference type="EMBL" id="JBHRTP010000012">
    <property type="protein sequence ID" value="MFC3107370.1"/>
    <property type="molecule type" value="Genomic_DNA"/>
</dbReference>
<dbReference type="Proteomes" id="UP001595530">
    <property type="component" value="Unassembled WGS sequence"/>
</dbReference>
<proteinExistence type="predicted"/>
<reference evidence="3" key="1">
    <citation type="journal article" date="2019" name="Int. J. Syst. Evol. Microbiol.">
        <title>The Global Catalogue of Microorganisms (GCM) 10K type strain sequencing project: providing services to taxonomists for standard genome sequencing and annotation.</title>
        <authorList>
            <consortium name="The Broad Institute Genomics Platform"/>
            <consortium name="The Broad Institute Genome Sequencing Center for Infectious Disease"/>
            <person name="Wu L."/>
            <person name="Ma J."/>
        </authorList>
    </citation>
    <scope>NUCLEOTIDE SEQUENCE [LARGE SCALE GENOMIC DNA]</scope>
    <source>
        <strain evidence="3">KCTC 42986</strain>
    </source>
</reference>
<gene>
    <name evidence="2" type="ORF">ACFOFO_05260</name>
</gene>
<sequence>MNKQADFVKFVTLLTGIADYYGKELSEGVISLYWQGLQQYDLKAVEKALWEHTQNPDSGQFMPKIADVTRGLAGRTTDQAALAWSKVDGAVRRVGTYSDVVFDDPVIHRVIADMGGWIKFGTQTEDEWPFVSNQFQTRYRGYKLRGEVPEYQPVLIGMSNAYNGKEGFKSQPPMLIGDEAKAKQVLLAGTNEQLIQMRLASDSITDGAIKRIGTAA</sequence>
<accession>A0ABV7F1E9</accession>
<feature type="domain" description="DUF6475" evidence="1">
    <location>
        <begin position="100"/>
        <end position="187"/>
    </location>
</feature>
<dbReference type="Gene3D" id="1.10.8.200">
    <property type="entry name" value="Replisome organizer (g39p helicase loader/inhibitor protein)"/>
    <property type="match status" value="1"/>
</dbReference>
<evidence type="ECO:0000259" key="1">
    <source>
        <dbReference type="Pfam" id="PF20081"/>
    </source>
</evidence>
<comment type="caution">
    <text evidence="2">The sequence shown here is derived from an EMBL/GenBank/DDBJ whole genome shotgun (WGS) entry which is preliminary data.</text>
</comment>
<dbReference type="Pfam" id="PF20081">
    <property type="entry name" value="DUF6475"/>
    <property type="match status" value="1"/>
</dbReference>
<organism evidence="2 3">
    <name type="scientific">Undibacterium arcticum</name>
    <dbReference type="NCBI Taxonomy" id="1762892"/>
    <lineage>
        <taxon>Bacteria</taxon>
        <taxon>Pseudomonadati</taxon>
        <taxon>Pseudomonadota</taxon>
        <taxon>Betaproteobacteria</taxon>
        <taxon>Burkholderiales</taxon>
        <taxon>Oxalobacteraceae</taxon>
        <taxon>Undibacterium</taxon>
    </lineage>
</organism>
<keyword evidence="3" id="KW-1185">Reference proteome</keyword>